<protein>
    <submittedName>
        <fullName evidence="5">Long-chain fatty acid--CoA ligase</fullName>
    </submittedName>
</protein>
<sequence length="591" mass="65251">MKPQSVAHMFLEACDKFNKSNAAMVKKDGVFHNVSHDFWRARVLNVTKGLVTLGVQPKEHVAILAETSFNWTLADLGTICAGAVGVPIYPTLTGDQAAWIINNSDAIGIIVSNKHQAEKVRSIKKQCPMLRFVISIEKTGIDGVMTLEELEEKGRTSELDAQVDQRLAAIQPDDLLTLVYTSGTTGNPKGVMLSHRNLISNLEACMQISPFTKDDTHLSHLPLSHVLERMGGYYLMIHNGTTIAYAESIDTLSEDMAAVQPTVLFSVPRLFEKIYNKVITNARQSGFVKHMIFRWAMGVGRKAAPFFANDQPLTGFLAKQWALADKLVYGKIKQRTGGKLEYMIAGGAKLAPEISIMFLGMGMNIVEGYGLTETSPVLTINPPKHNKPGFVGPAVPGVEIRIAEDGEILARGPNVMLGYYKNEEATAATIKDGWIHTGDIGYMDEEGFVQVTDRKKDLIITSGGKNIAPQPLENTLKLSPFIEQAVIIGNDRKFISALIVPPWDTIETWARSFGWSTNPAELALSDEFKTFIAEQIATKMKDFAKYEQVKKFEIIPAGFTVEGGELTPSMKVKRKFVAQKYADYIEKIYAS</sequence>
<keyword evidence="6" id="KW-1185">Reference proteome</keyword>
<dbReference type="RefSeq" id="WP_207861855.1">
    <property type="nucleotide sequence ID" value="NZ_JAFREP010000028.1"/>
</dbReference>
<gene>
    <name evidence="5" type="ORF">J3U88_25605</name>
</gene>
<evidence type="ECO:0000313" key="5">
    <source>
        <dbReference type="EMBL" id="MBO1321882.1"/>
    </source>
</evidence>
<proteinExistence type="predicted"/>
<dbReference type="EMBL" id="JAFREP010000028">
    <property type="protein sequence ID" value="MBO1321882.1"/>
    <property type="molecule type" value="Genomic_DNA"/>
</dbReference>
<dbReference type="Gene3D" id="3.40.50.12780">
    <property type="entry name" value="N-terminal domain of ligase-like"/>
    <property type="match status" value="1"/>
</dbReference>
<evidence type="ECO:0000256" key="2">
    <source>
        <dbReference type="ARBA" id="ARBA00022832"/>
    </source>
</evidence>
<dbReference type="CDD" id="cd05907">
    <property type="entry name" value="VL_LC_FACS_like"/>
    <property type="match status" value="1"/>
</dbReference>
<dbReference type="PANTHER" id="PTHR43272">
    <property type="entry name" value="LONG-CHAIN-FATTY-ACID--COA LIGASE"/>
    <property type="match status" value="1"/>
</dbReference>
<reference evidence="5" key="1">
    <citation type="submission" date="2021-03" db="EMBL/GenBank/DDBJ databases">
        <authorList>
            <person name="Wang G."/>
        </authorList>
    </citation>
    <scope>NUCLEOTIDE SEQUENCE</scope>
    <source>
        <strain evidence="5">KCTC 12899</strain>
    </source>
</reference>
<evidence type="ECO:0000256" key="1">
    <source>
        <dbReference type="ARBA" id="ARBA00022598"/>
    </source>
</evidence>
<evidence type="ECO:0000313" key="6">
    <source>
        <dbReference type="Proteomes" id="UP000664417"/>
    </source>
</evidence>
<comment type="caution">
    <text evidence="5">The sequence shown here is derived from an EMBL/GenBank/DDBJ whole genome shotgun (WGS) entry which is preliminary data.</text>
</comment>
<dbReference type="InterPro" id="IPR000873">
    <property type="entry name" value="AMP-dep_synth/lig_dom"/>
</dbReference>
<keyword evidence="3" id="KW-0443">Lipid metabolism</keyword>
<dbReference type="GO" id="GO:0016020">
    <property type="term" value="C:membrane"/>
    <property type="evidence" value="ECO:0007669"/>
    <property type="project" value="TreeGrafter"/>
</dbReference>
<dbReference type="Pfam" id="PF23562">
    <property type="entry name" value="AMP-binding_C_3"/>
    <property type="match status" value="1"/>
</dbReference>
<dbReference type="InterPro" id="IPR020845">
    <property type="entry name" value="AMP-binding_CS"/>
</dbReference>
<dbReference type="InterPro" id="IPR042099">
    <property type="entry name" value="ANL_N_sf"/>
</dbReference>
<feature type="domain" description="AMP-dependent synthetase/ligase" evidence="4">
    <location>
        <begin position="32"/>
        <end position="420"/>
    </location>
</feature>
<organism evidence="5 6">
    <name type="scientific">Acanthopleuribacter pedis</name>
    <dbReference type="NCBI Taxonomy" id="442870"/>
    <lineage>
        <taxon>Bacteria</taxon>
        <taxon>Pseudomonadati</taxon>
        <taxon>Acidobacteriota</taxon>
        <taxon>Holophagae</taxon>
        <taxon>Acanthopleuribacterales</taxon>
        <taxon>Acanthopleuribacteraceae</taxon>
        <taxon>Acanthopleuribacter</taxon>
    </lineage>
</organism>
<dbReference type="Pfam" id="PF00501">
    <property type="entry name" value="AMP-binding"/>
    <property type="match status" value="1"/>
</dbReference>
<evidence type="ECO:0000259" key="4">
    <source>
        <dbReference type="Pfam" id="PF00501"/>
    </source>
</evidence>
<dbReference type="PROSITE" id="PS00455">
    <property type="entry name" value="AMP_BINDING"/>
    <property type="match status" value="1"/>
</dbReference>
<name>A0A8J7QCD8_9BACT</name>
<dbReference type="SUPFAM" id="SSF56801">
    <property type="entry name" value="Acetyl-CoA synthetase-like"/>
    <property type="match status" value="1"/>
</dbReference>
<dbReference type="AlphaFoldDB" id="A0A8J7QCD8"/>
<keyword evidence="1 5" id="KW-0436">Ligase</keyword>
<dbReference type="PANTHER" id="PTHR43272:SF32">
    <property type="entry name" value="AMP-DEPENDENT SYNTHETASE_LIGASE DOMAIN-CONTAINING PROTEIN"/>
    <property type="match status" value="1"/>
</dbReference>
<dbReference type="Proteomes" id="UP000664417">
    <property type="component" value="Unassembled WGS sequence"/>
</dbReference>
<dbReference type="GO" id="GO:0004467">
    <property type="term" value="F:long-chain fatty acid-CoA ligase activity"/>
    <property type="evidence" value="ECO:0007669"/>
    <property type="project" value="TreeGrafter"/>
</dbReference>
<keyword evidence="2" id="KW-0276">Fatty acid metabolism</keyword>
<evidence type="ECO:0000256" key="3">
    <source>
        <dbReference type="ARBA" id="ARBA00023098"/>
    </source>
</evidence>
<accession>A0A8J7QCD8</accession>